<dbReference type="InParanoid" id="A0A0D2JV65"/>
<keyword evidence="4" id="KW-0274">FAD</keyword>
<comment type="caution">
    <text evidence="7">The sequence shown here is derived from an EMBL/GenBank/DDBJ whole genome shotgun (WGS) entry which is preliminary data.</text>
</comment>
<evidence type="ECO:0000256" key="4">
    <source>
        <dbReference type="ARBA" id="ARBA00022827"/>
    </source>
</evidence>
<evidence type="ECO:0000256" key="2">
    <source>
        <dbReference type="ARBA" id="ARBA00006442"/>
    </source>
</evidence>
<gene>
    <name evidence="7" type="ORF">X474_13275</name>
</gene>
<dbReference type="FunCoup" id="A0A0D2JV65">
    <property type="interactions" value="105"/>
</dbReference>
<dbReference type="InterPro" id="IPR050260">
    <property type="entry name" value="FAD-bd_OxRdtase"/>
</dbReference>
<dbReference type="GO" id="GO:0016491">
    <property type="term" value="F:oxidoreductase activity"/>
    <property type="evidence" value="ECO:0007669"/>
    <property type="project" value="InterPro"/>
</dbReference>
<dbReference type="InterPro" id="IPR016156">
    <property type="entry name" value="FAD/NAD-linked_Rdtase_dimer_sf"/>
</dbReference>
<proteinExistence type="inferred from homology"/>
<dbReference type="EMBL" id="AZAC01000015">
    <property type="protein sequence ID" value="KIX13450.1"/>
    <property type="molecule type" value="Genomic_DNA"/>
</dbReference>
<comment type="cofactor">
    <cofactor evidence="1">
        <name>FAD</name>
        <dbReference type="ChEBI" id="CHEBI:57692"/>
    </cofactor>
</comment>
<dbReference type="PRINTS" id="PR00411">
    <property type="entry name" value="PNDRDTASEI"/>
</dbReference>
<dbReference type="InterPro" id="IPR041575">
    <property type="entry name" value="Rubredoxin_C"/>
</dbReference>
<evidence type="ECO:0000256" key="1">
    <source>
        <dbReference type="ARBA" id="ARBA00001974"/>
    </source>
</evidence>
<dbReference type="InterPro" id="IPR023753">
    <property type="entry name" value="FAD/NAD-binding_dom"/>
</dbReference>
<dbReference type="PRINTS" id="PR00368">
    <property type="entry name" value="FADPNR"/>
</dbReference>
<evidence type="ECO:0000259" key="5">
    <source>
        <dbReference type="Pfam" id="PF07992"/>
    </source>
</evidence>
<reference evidence="7 8" key="1">
    <citation type="submission" date="2013-11" db="EMBL/GenBank/DDBJ databases">
        <title>Metagenomic analysis of a methanogenic consortium involved in long chain n-alkane degradation.</title>
        <authorList>
            <person name="Davidova I.A."/>
            <person name="Callaghan A.V."/>
            <person name="Wawrik B."/>
            <person name="Pruitt S."/>
            <person name="Marks C."/>
            <person name="Duncan K.E."/>
            <person name="Suflita J.M."/>
        </authorList>
    </citation>
    <scope>NUCLEOTIDE SEQUENCE [LARGE SCALE GENOMIC DNA]</scope>
    <source>
        <strain evidence="7 8">SPR</strain>
    </source>
</reference>
<dbReference type="PANTHER" id="PTHR43429:SF3">
    <property type="entry name" value="NITRITE REDUCTASE [NAD(P)H]"/>
    <property type="match status" value="1"/>
</dbReference>
<dbReference type="Pfam" id="PF07992">
    <property type="entry name" value="Pyr_redox_2"/>
    <property type="match status" value="1"/>
</dbReference>
<name>A0A0D2JV65_9BACT</name>
<protein>
    <recommendedName>
        <fullName evidence="9">Pyridine nucleotide-disulfide oxidoreductase</fullName>
    </recommendedName>
</protein>
<accession>A0A0D2JV65</accession>
<feature type="domain" description="FAD/NAD(P)-binding" evidence="5">
    <location>
        <begin position="1"/>
        <end position="285"/>
    </location>
</feature>
<dbReference type="STRING" id="1429043.X474_13275"/>
<dbReference type="AlphaFoldDB" id="A0A0D2JV65"/>
<keyword evidence="8" id="KW-1185">Reference proteome</keyword>
<organism evidence="7 8">
    <name type="scientific">Dethiosulfatarculus sandiegensis</name>
    <dbReference type="NCBI Taxonomy" id="1429043"/>
    <lineage>
        <taxon>Bacteria</taxon>
        <taxon>Pseudomonadati</taxon>
        <taxon>Thermodesulfobacteriota</taxon>
        <taxon>Desulfarculia</taxon>
        <taxon>Desulfarculales</taxon>
        <taxon>Desulfarculaceae</taxon>
        <taxon>Dethiosulfatarculus</taxon>
    </lineage>
</organism>
<dbReference type="RefSeq" id="WP_044349158.1">
    <property type="nucleotide sequence ID" value="NZ_AZAC01000015.1"/>
</dbReference>
<dbReference type="InterPro" id="IPR036188">
    <property type="entry name" value="FAD/NAD-bd_sf"/>
</dbReference>
<evidence type="ECO:0008006" key="9">
    <source>
        <dbReference type="Google" id="ProtNLM"/>
    </source>
</evidence>
<dbReference type="Gene3D" id="3.50.50.60">
    <property type="entry name" value="FAD/NAD(P)-binding domain"/>
    <property type="match status" value="2"/>
</dbReference>
<evidence type="ECO:0000256" key="3">
    <source>
        <dbReference type="ARBA" id="ARBA00022630"/>
    </source>
</evidence>
<evidence type="ECO:0000313" key="7">
    <source>
        <dbReference type="EMBL" id="KIX13450.1"/>
    </source>
</evidence>
<sequence>MKHVICGNGIAGVSAAEAIRYLDPSAQITFISKEPHLPYSRPMISLVLAGLARNSEIFIRNQNFYENLGAKVLSGDEAASIDLQTKTVFTKSGAQISYDRLLIATGADPRPIKAQGTDLAGIHFMRNRDQVAGLLQNIATCKKALVLGGGLVGFKAAYGLMLRGIAVHMLISSGHPLSMQLDETAGKIVLKKLLEKGLTVSVGAFVEAFSGEKGWVKTAHLKDGSSLDCDLVVIGKGVSPTLDFARKSGLETDLGLLVDRFLETNSPGVYAAGDVAQAWDLVHRSTWVNAIWPVAAEQGRLAGMNMAGRKTAYAGGMGRNVMRVFDLDVMTGGMVNPPTDPGFQVISRLGYDQTSYARLVLKENRLVGMALVGNVEQGGVLLSLIKNQADLPMDPADLLEPGFNYGSLISTIRPLPRPVF</sequence>
<keyword evidence="3" id="KW-0285">Flavoprotein</keyword>
<comment type="similarity">
    <text evidence="2">Belongs to the FAD-dependent oxidoreductase family.</text>
</comment>
<dbReference type="Proteomes" id="UP000032233">
    <property type="component" value="Unassembled WGS sequence"/>
</dbReference>
<dbReference type="Gene3D" id="3.30.390.30">
    <property type="match status" value="1"/>
</dbReference>
<evidence type="ECO:0000313" key="8">
    <source>
        <dbReference type="Proteomes" id="UP000032233"/>
    </source>
</evidence>
<dbReference type="SUPFAM" id="SSF51905">
    <property type="entry name" value="FAD/NAD(P)-binding domain"/>
    <property type="match status" value="2"/>
</dbReference>
<dbReference type="PANTHER" id="PTHR43429">
    <property type="entry name" value="PYRIDINE NUCLEOTIDE-DISULFIDE OXIDOREDUCTASE DOMAIN-CONTAINING"/>
    <property type="match status" value="1"/>
</dbReference>
<feature type="domain" description="NADH-rubredoxin oxidoreductase C-terminal" evidence="6">
    <location>
        <begin position="320"/>
        <end position="388"/>
    </location>
</feature>
<dbReference type="Pfam" id="PF18267">
    <property type="entry name" value="Rubredoxin_C"/>
    <property type="match status" value="1"/>
</dbReference>
<dbReference type="OrthoDB" id="9768666at2"/>
<evidence type="ECO:0000259" key="6">
    <source>
        <dbReference type="Pfam" id="PF18267"/>
    </source>
</evidence>